<dbReference type="EMBL" id="AP022870">
    <property type="protein sequence ID" value="BCB79244.1"/>
    <property type="molecule type" value="Genomic_DNA"/>
</dbReference>
<evidence type="ECO:0000313" key="4">
    <source>
        <dbReference type="Proteomes" id="UP000502508"/>
    </source>
</evidence>
<keyword evidence="1" id="KW-1133">Transmembrane helix</keyword>
<gene>
    <name evidence="3" type="ORF">Pflav_056540</name>
</gene>
<protein>
    <submittedName>
        <fullName evidence="3">Uncharacterized protein</fullName>
    </submittedName>
</protein>
<reference evidence="3 4" key="2">
    <citation type="submission" date="2020-03" db="EMBL/GenBank/DDBJ databases">
        <authorList>
            <person name="Ichikawa N."/>
            <person name="Kimura A."/>
            <person name="Kitahashi Y."/>
            <person name="Uohara A."/>
        </authorList>
    </citation>
    <scope>NUCLEOTIDE SEQUENCE [LARGE SCALE GENOMIC DNA]</scope>
    <source>
        <strain evidence="3 4">NBRC 107702</strain>
    </source>
</reference>
<feature type="signal peptide" evidence="2">
    <location>
        <begin position="1"/>
        <end position="23"/>
    </location>
</feature>
<keyword evidence="1" id="KW-0812">Transmembrane</keyword>
<evidence type="ECO:0000313" key="3">
    <source>
        <dbReference type="EMBL" id="BCB79244.1"/>
    </source>
</evidence>
<dbReference type="RefSeq" id="WP_173039138.1">
    <property type="nucleotide sequence ID" value="NZ_AP022870.1"/>
</dbReference>
<proteinExistence type="predicted"/>
<evidence type="ECO:0000256" key="2">
    <source>
        <dbReference type="SAM" id="SignalP"/>
    </source>
</evidence>
<sequence>MRPAIIAAAVAAAVLFPATPAGAHPFGPPSTARVSADGSRVAVAWQAAEDDWVALGRHVGAFDTASPDVTGAELLRRSPAVRDYLLDRIAVNQGGTRCAGDLADLEDVLAQGAKLTFDCPAPVVDVDLTLTALTDVNDAYRTMLRADTPATPDQALFTAAAPTQHITFTASGDSGVRRSVVTVAIGTAAVLVLGLLVIAFRRRRSGARA</sequence>
<reference evidence="3 4" key="1">
    <citation type="submission" date="2020-03" db="EMBL/GenBank/DDBJ databases">
        <title>Whole genome shotgun sequence of Phytohabitans flavus NBRC 107702.</title>
        <authorList>
            <person name="Komaki H."/>
            <person name="Tamura T."/>
        </authorList>
    </citation>
    <scope>NUCLEOTIDE SEQUENCE [LARGE SCALE GENOMIC DNA]</scope>
    <source>
        <strain evidence="3 4">NBRC 107702</strain>
    </source>
</reference>
<keyword evidence="4" id="KW-1185">Reference proteome</keyword>
<dbReference type="Proteomes" id="UP000502508">
    <property type="component" value="Chromosome"/>
</dbReference>
<feature type="chain" id="PRO_5026133619" evidence="2">
    <location>
        <begin position="24"/>
        <end position="209"/>
    </location>
</feature>
<keyword evidence="1" id="KW-0472">Membrane</keyword>
<dbReference type="KEGG" id="pfla:Pflav_056540"/>
<feature type="transmembrane region" description="Helical" evidence="1">
    <location>
        <begin position="180"/>
        <end position="200"/>
    </location>
</feature>
<accession>A0A6F8XZG6</accession>
<name>A0A6F8XZG6_9ACTN</name>
<organism evidence="3 4">
    <name type="scientific">Phytohabitans flavus</name>
    <dbReference type="NCBI Taxonomy" id="1076124"/>
    <lineage>
        <taxon>Bacteria</taxon>
        <taxon>Bacillati</taxon>
        <taxon>Actinomycetota</taxon>
        <taxon>Actinomycetes</taxon>
        <taxon>Micromonosporales</taxon>
        <taxon>Micromonosporaceae</taxon>
    </lineage>
</organism>
<dbReference type="AlphaFoldDB" id="A0A6F8XZG6"/>
<evidence type="ECO:0000256" key="1">
    <source>
        <dbReference type="SAM" id="Phobius"/>
    </source>
</evidence>
<keyword evidence="2" id="KW-0732">Signal</keyword>